<feature type="compositionally biased region" description="Polar residues" evidence="1">
    <location>
        <begin position="138"/>
        <end position="157"/>
    </location>
</feature>
<accession>A0A9D4XWG2</accession>
<comment type="caution">
    <text evidence="2">The sequence shown here is derived from an EMBL/GenBank/DDBJ whole genome shotgun (WGS) entry which is preliminary data.</text>
</comment>
<dbReference type="Proteomes" id="UP001058974">
    <property type="component" value="Chromosome 3"/>
</dbReference>
<organism evidence="2 3">
    <name type="scientific">Pisum sativum</name>
    <name type="common">Garden pea</name>
    <name type="synonym">Lathyrus oleraceus</name>
    <dbReference type="NCBI Taxonomy" id="3888"/>
    <lineage>
        <taxon>Eukaryota</taxon>
        <taxon>Viridiplantae</taxon>
        <taxon>Streptophyta</taxon>
        <taxon>Embryophyta</taxon>
        <taxon>Tracheophyta</taxon>
        <taxon>Spermatophyta</taxon>
        <taxon>Magnoliopsida</taxon>
        <taxon>eudicotyledons</taxon>
        <taxon>Gunneridae</taxon>
        <taxon>Pentapetalae</taxon>
        <taxon>rosids</taxon>
        <taxon>fabids</taxon>
        <taxon>Fabales</taxon>
        <taxon>Fabaceae</taxon>
        <taxon>Papilionoideae</taxon>
        <taxon>50 kb inversion clade</taxon>
        <taxon>NPAAA clade</taxon>
        <taxon>Hologalegina</taxon>
        <taxon>IRL clade</taxon>
        <taxon>Fabeae</taxon>
        <taxon>Lathyrus</taxon>
    </lineage>
</organism>
<feature type="region of interest" description="Disordered" evidence="1">
    <location>
        <begin position="127"/>
        <end position="166"/>
    </location>
</feature>
<proteinExistence type="predicted"/>
<keyword evidence="3" id="KW-1185">Reference proteome</keyword>
<evidence type="ECO:0000256" key="1">
    <source>
        <dbReference type="SAM" id="MobiDB-lite"/>
    </source>
</evidence>
<dbReference type="EMBL" id="JAMSHJ010000003">
    <property type="protein sequence ID" value="KAI5428207.1"/>
    <property type="molecule type" value="Genomic_DNA"/>
</dbReference>
<evidence type="ECO:0000313" key="2">
    <source>
        <dbReference type="EMBL" id="KAI5428207.1"/>
    </source>
</evidence>
<reference evidence="2 3" key="1">
    <citation type="journal article" date="2022" name="Nat. Genet.">
        <title>Improved pea reference genome and pan-genome highlight genomic features and evolutionary characteristics.</title>
        <authorList>
            <person name="Yang T."/>
            <person name="Liu R."/>
            <person name="Luo Y."/>
            <person name="Hu S."/>
            <person name="Wang D."/>
            <person name="Wang C."/>
            <person name="Pandey M.K."/>
            <person name="Ge S."/>
            <person name="Xu Q."/>
            <person name="Li N."/>
            <person name="Li G."/>
            <person name="Huang Y."/>
            <person name="Saxena R.K."/>
            <person name="Ji Y."/>
            <person name="Li M."/>
            <person name="Yan X."/>
            <person name="He Y."/>
            <person name="Liu Y."/>
            <person name="Wang X."/>
            <person name="Xiang C."/>
            <person name="Varshney R.K."/>
            <person name="Ding H."/>
            <person name="Gao S."/>
            <person name="Zong X."/>
        </authorList>
    </citation>
    <scope>NUCLEOTIDE SEQUENCE [LARGE SCALE GENOMIC DNA]</scope>
    <source>
        <strain evidence="2 3">cv. Zhongwan 6</strain>
    </source>
</reference>
<gene>
    <name evidence="2" type="ORF">KIW84_033276</name>
</gene>
<protein>
    <submittedName>
        <fullName evidence="2">Uncharacterized protein</fullName>
    </submittedName>
</protein>
<dbReference type="Gramene" id="Psat03G0327600-T1">
    <property type="protein sequence ID" value="KAI5428207.1"/>
    <property type="gene ID" value="KIW84_033276"/>
</dbReference>
<dbReference type="AlphaFoldDB" id="A0A9D4XWG2"/>
<name>A0A9D4XWG2_PEA</name>
<evidence type="ECO:0000313" key="3">
    <source>
        <dbReference type="Proteomes" id="UP001058974"/>
    </source>
</evidence>
<sequence>MLDASSGGALLSKSYEEGYKSIKSITTNTYQWPVSRDIPTLSQKKPNGVHEVAETTALASQIAQLNQMMKNMMTSSVMQVAEPVKVMTDTSEVVCVYCIGSHLFEDNYDNPVSINYVGNNKYNNPYSNTNNPGWHNHPNISWSNNQNQSKPQASQTPQIPPGFSTPNYVVANKGNNRLENILKSFIQETKLKFQSQGVSIKNLENQVGKITTALSSINMGALSSSIETPATTSGINNVETCKLIILRSGKECEGTTSTRNKVPTKELSVLHRSGKKKADVSEELSSEEGNEEILIPEIAMLKTIRITSNPEKKPSCMLEVADCSMISSWESIIHMNLLKSNNVLEQELGKLDKDNNQRDVIFPTHLQYAYLEAGQKLPVVVATNFLMSTQKSFGDFTGKKGNKLKTLKSSRKLLNVTLWKYTRIIQKSIRCKRNPYSGEHQRHLEKY</sequence>